<keyword evidence="7" id="KW-0670">Pyruvate</keyword>
<dbReference type="GO" id="GO:0051536">
    <property type="term" value="F:iron-sulfur cluster binding"/>
    <property type="evidence" value="ECO:0007669"/>
    <property type="project" value="UniProtKB-KW"/>
</dbReference>
<accession>A0A1M6U547</accession>
<dbReference type="Proteomes" id="UP000183994">
    <property type="component" value="Unassembled WGS sequence"/>
</dbReference>
<dbReference type="Pfam" id="PF04055">
    <property type="entry name" value="Radical_SAM"/>
    <property type="match status" value="1"/>
</dbReference>
<dbReference type="CDD" id="cd01335">
    <property type="entry name" value="Radical_SAM"/>
    <property type="match status" value="1"/>
</dbReference>
<dbReference type="EMBL" id="FQZU01000029">
    <property type="protein sequence ID" value="SHK64296.1"/>
    <property type="molecule type" value="Genomic_DNA"/>
</dbReference>
<dbReference type="GO" id="GO:0046872">
    <property type="term" value="F:metal ion binding"/>
    <property type="evidence" value="ECO:0007669"/>
    <property type="project" value="UniProtKB-KW"/>
</dbReference>
<organism evidence="7 8">
    <name type="scientific">Desulfatibacillum alkenivorans DSM 16219</name>
    <dbReference type="NCBI Taxonomy" id="1121393"/>
    <lineage>
        <taxon>Bacteria</taxon>
        <taxon>Pseudomonadati</taxon>
        <taxon>Thermodesulfobacteriota</taxon>
        <taxon>Desulfobacteria</taxon>
        <taxon>Desulfobacterales</taxon>
        <taxon>Desulfatibacillaceae</taxon>
        <taxon>Desulfatibacillum</taxon>
    </lineage>
</organism>
<dbReference type="PROSITE" id="PS51918">
    <property type="entry name" value="RADICAL_SAM"/>
    <property type="match status" value="1"/>
</dbReference>
<evidence type="ECO:0000259" key="6">
    <source>
        <dbReference type="PROSITE" id="PS51918"/>
    </source>
</evidence>
<gene>
    <name evidence="7" type="ORF">SAMN02745216_03819</name>
</gene>
<evidence type="ECO:0000313" key="7">
    <source>
        <dbReference type="EMBL" id="SHK64296.1"/>
    </source>
</evidence>
<dbReference type="GO" id="GO:0016829">
    <property type="term" value="F:lyase activity"/>
    <property type="evidence" value="ECO:0007669"/>
    <property type="project" value="UniProtKB-KW"/>
</dbReference>
<dbReference type="SFLD" id="SFLDS00029">
    <property type="entry name" value="Radical_SAM"/>
    <property type="match status" value="1"/>
</dbReference>
<protein>
    <submittedName>
        <fullName evidence="7">Pyruvate formate lyase activating enzyme</fullName>
    </submittedName>
</protein>
<reference evidence="8" key="1">
    <citation type="submission" date="2016-11" db="EMBL/GenBank/DDBJ databases">
        <authorList>
            <person name="Varghese N."/>
            <person name="Submissions S."/>
        </authorList>
    </citation>
    <scope>NUCLEOTIDE SEQUENCE [LARGE SCALE GENOMIC DNA]</scope>
    <source>
        <strain evidence="8">DSM 16219</strain>
    </source>
</reference>
<evidence type="ECO:0000256" key="1">
    <source>
        <dbReference type="ARBA" id="ARBA00001966"/>
    </source>
</evidence>
<sequence>MVFGGIQKTSLIDFPGRVGCVLFTAGCNFKCPYCHNPELLSFSTAQVIRKNWVMNFLEERAGFLDGVVITGGEPTLHKDLMDFMAAVKDMGFEVKLDTNGSRPGVLGEILENGLADYVAMDLKTDPALYAEMVASPVAPEKIRTSIQTILDSGTPHEFRTTCAHPMINADILAGLADQLSGADLWVFQECRGARMLEPDFLEKAEMVYTREDVEAFAAQASSCVKEVRVR</sequence>
<keyword evidence="7" id="KW-0456">Lyase</keyword>
<dbReference type="Gene3D" id="3.20.20.70">
    <property type="entry name" value="Aldolase class I"/>
    <property type="match status" value="1"/>
</dbReference>
<dbReference type="InterPro" id="IPR007197">
    <property type="entry name" value="rSAM"/>
</dbReference>
<dbReference type="SUPFAM" id="SSF102114">
    <property type="entry name" value="Radical SAM enzymes"/>
    <property type="match status" value="1"/>
</dbReference>
<evidence type="ECO:0000256" key="5">
    <source>
        <dbReference type="ARBA" id="ARBA00023014"/>
    </source>
</evidence>
<evidence type="ECO:0000256" key="4">
    <source>
        <dbReference type="ARBA" id="ARBA00023004"/>
    </source>
</evidence>
<feature type="domain" description="Radical SAM core" evidence="6">
    <location>
        <begin position="13"/>
        <end position="226"/>
    </location>
</feature>
<dbReference type="InterPro" id="IPR058240">
    <property type="entry name" value="rSAM_sf"/>
</dbReference>
<keyword evidence="3" id="KW-0479">Metal-binding</keyword>
<evidence type="ECO:0000256" key="3">
    <source>
        <dbReference type="ARBA" id="ARBA00022723"/>
    </source>
</evidence>
<evidence type="ECO:0000313" key="8">
    <source>
        <dbReference type="Proteomes" id="UP000183994"/>
    </source>
</evidence>
<dbReference type="InterPro" id="IPR050377">
    <property type="entry name" value="Radical_SAM_PqqE_MftC-like"/>
</dbReference>
<dbReference type="OrthoDB" id="9782387at2"/>
<dbReference type="RefSeq" id="WP_073477858.1">
    <property type="nucleotide sequence ID" value="NZ_FQZU01000029.1"/>
</dbReference>
<keyword evidence="8" id="KW-1185">Reference proteome</keyword>
<evidence type="ECO:0000256" key="2">
    <source>
        <dbReference type="ARBA" id="ARBA00022691"/>
    </source>
</evidence>
<keyword evidence="5" id="KW-0411">Iron-sulfur</keyword>
<dbReference type="InterPro" id="IPR013785">
    <property type="entry name" value="Aldolase_TIM"/>
</dbReference>
<comment type="cofactor">
    <cofactor evidence="1">
        <name>[4Fe-4S] cluster</name>
        <dbReference type="ChEBI" id="CHEBI:49883"/>
    </cofactor>
</comment>
<dbReference type="PANTHER" id="PTHR11228:SF27">
    <property type="entry name" value="GLYCYL-RADICAL ENZYME ACTIVATING ENZYME MJ1227-RELATED"/>
    <property type="match status" value="1"/>
</dbReference>
<dbReference type="SFLD" id="SFLDG01094">
    <property type="entry name" value="Uncharacterised_Radical_SAM_Su"/>
    <property type="match status" value="1"/>
</dbReference>
<dbReference type="AlphaFoldDB" id="A0A1M6U547"/>
<dbReference type="PANTHER" id="PTHR11228">
    <property type="entry name" value="RADICAL SAM DOMAIN PROTEIN"/>
    <property type="match status" value="1"/>
</dbReference>
<name>A0A1M6U547_9BACT</name>
<dbReference type="NCBIfam" id="TIGR02495">
    <property type="entry name" value="NrdG2"/>
    <property type="match status" value="1"/>
</dbReference>
<dbReference type="InterPro" id="IPR012840">
    <property type="entry name" value="NrdG2"/>
</dbReference>
<dbReference type="STRING" id="1121393.SAMN02745216_03819"/>
<proteinExistence type="predicted"/>
<keyword evidence="4" id="KW-0408">Iron</keyword>
<keyword evidence="2" id="KW-0949">S-adenosyl-L-methionine</keyword>